<dbReference type="EMBL" id="NBAX01000001">
    <property type="protein sequence ID" value="PNP96400.1"/>
    <property type="molecule type" value="Genomic_DNA"/>
</dbReference>
<comment type="caution">
    <text evidence="1">The sequence shown here is derived from an EMBL/GenBank/DDBJ whole genome shotgun (WGS) entry which is preliminary data.</text>
</comment>
<protein>
    <submittedName>
        <fullName evidence="1">Uncharacterized protein</fullName>
    </submittedName>
</protein>
<evidence type="ECO:0000313" key="2">
    <source>
        <dbReference type="Proteomes" id="UP000236634"/>
    </source>
</evidence>
<evidence type="ECO:0000313" key="1">
    <source>
        <dbReference type="EMBL" id="PNP96400.1"/>
    </source>
</evidence>
<dbReference type="Proteomes" id="UP000236634">
    <property type="component" value="Unassembled WGS sequence"/>
</dbReference>
<name>A0A2K0XPD5_9BACT</name>
<organism evidence="1 2">
    <name type="scientific">Hoylesella timonensis</name>
    <dbReference type="NCBI Taxonomy" id="386414"/>
    <lineage>
        <taxon>Bacteria</taxon>
        <taxon>Pseudomonadati</taxon>
        <taxon>Bacteroidota</taxon>
        <taxon>Bacteroidia</taxon>
        <taxon>Bacteroidales</taxon>
        <taxon>Prevotellaceae</taxon>
        <taxon>Hoylesella</taxon>
    </lineage>
</organism>
<gene>
    <name evidence="1" type="ORF">BFS16_00510</name>
</gene>
<sequence>MQGKSMEVGKVNGYEVENISDSIALPVTDEIAEKLILQSIAFYESFVKLTARSSSRAIKYQ</sequence>
<reference evidence="1 2" key="1">
    <citation type="submission" date="2017-03" db="EMBL/GenBank/DDBJ databases">
        <authorList>
            <person name="Afonso C.L."/>
            <person name="Miller P.J."/>
            <person name="Scott M.A."/>
            <person name="Spackman E."/>
            <person name="Goraichik I."/>
            <person name="Dimitrov K.M."/>
            <person name="Suarez D.L."/>
            <person name="Swayne D.E."/>
        </authorList>
    </citation>
    <scope>NUCLEOTIDE SEQUENCE [LARGE SCALE GENOMIC DNA]</scope>
    <source>
        <strain evidence="1 2">DNF00076</strain>
    </source>
</reference>
<proteinExistence type="predicted"/>
<accession>A0A2K0XPD5</accession>
<dbReference type="AlphaFoldDB" id="A0A2K0XPD5"/>